<reference evidence="1" key="1">
    <citation type="journal article" date="2020" name="Nat. Commun.">
        <title>Large-scale genome sequencing of mycorrhizal fungi provides insights into the early evolution of symbiotic traits.</title>
        <authorList>
            <person name="Miyauchi S."/>
            <person name="Kiss E."/>
            <person name="Kuo A."/>
            <person name="Drula E."/>
            <person name="Kohler A."/>
            <person name="Sanchez-Garcia M."/>
            <person name="Morin E."/>
            <person name="Andreopoulos B."/>
            <person name="Barry K.W."/>
            <person name="Bonito G."/>
            <person name="Buee M."/>
            <person name="Carver A."/>
            <person name="Chen C."/>
            <person name="Cichocki N."/>
            <person name="Clum A."/>
            <person name="Culley D."/>
            <person name="Crous P.W."/>
            <person name="Fauchery L."/>
            <person name="Girlanda M."/>
            <person name="Hayes R.D."/>
            <person name="Keri Z."/>
            <person name="LaButti K."/>
            <person name="Lipzen A."/>
            <person name="Lombard V."/>
            <person name="Magnuson J."/>
            <person name="Maillard F."/>
            <person name="Murat C."/>
            <person name="Nolan M."/>
            <person name="Ohm R.A."/>
            <person name="Pangilinan J."/>
            <person name="Pereira M.F."/>
            <person name="Perotto S."/>
            <person name="Peter M."/>
            <person name="Pfister S."/>
            <person name="Riley R."/>
            <person name="Sitrit Y."/>
            <person name="Stielow J.B."/>
            <person name="Szollosi G."/>
            <person name="Zifcakova L."/>
            <person name="Stursova M."/>
            <person name="Spatafora J.W."/>
            <person name="Tedersoo L."/>
            <person name="Vaario L.M."/>
            <person name="Yamada A."/>
            <person name="Yan M."/>
            <person name="Wang P."/>
            <person name="Xu J."/>
            <person name="Bruns T."/>
            <person name="Baldrian P."/>
            <person name="Vilgalys R."/>
            <person name="Dunand C."/>
            <person name="Henrissat B."/>
            <person name="Grigoriev I.V."/>
            <person name="Hibbett D."/>
            <person name="Nagy L.G."/>
            <person name="Martin F.M."/>
        </authorList>
    </citation>
    <scope>NUCLEOTIDE SEQUENCE</scope>
    <source>
        <strain evidence="1">UP504</strain>
    </source>
</reference>
<dbReference type="AlphaFoldDB" id="A0A9P6AFC0"/>
<evidence type="ECO:0000313" key="1">
    <source>
        <dbReference type="EMBL" id="KAF9504315.1"/>
    </source>
</evidence>
<accession>A0A9P6AFC0</accession>
<protein>
    <submittedName>
        <fullName evidence="1">Uncharacterized protein</fullName>
    </submittedName>
</protein>
<name>A0A9P6AFC0_9AGAM</name>
<dbReference type="EMBL" id="MU129238">
    <property type="protein sequence ID" value="KAF9504315.1"/>
    <property type="molecule type" value="Genomic_DNA"/>
</dbReference>
<keyword evidence="2" id="KW-1185">Reference proteome</keyword>
<sequence>MPCRRGVVLTMLLQCASNSTEPGRALAATLRMLPGAKADNAESRRDSRYSMQFQYCRLGNVWNARAESISGRTLGHSI</sequence>
<organism evidence="1 2">
    <name type="scientific">Hydnum rufescens UP504</name>
    <dbReference type="NCBI Taxonomy" id="1448309"/>
    <lineage>
        <taxon>Eukaryota</taxon>
        <taxon>Fungi</taxon>
        <taxon>Dikarya</taxon>
        <taxon>Basidiomycota</taxon>
        <taxon>Agaricomycotina</taxon>
        <taxon>Agaricomycetes</taxon>
        <taxon>Cantharellales</taxon>
        <taxon>Hydnaceae</taxon>
        <taxon>Hydnum</taxon>
    </lineage>
</organism>
<dbReference type="Proteomes" id="UP000886523">
    <property type="component" value="Unassembled WGS sequence"/>
</dbReference>
<gene>
    <name evidence="1" type="ORF">BS47DRAFT_1355372</name>
</gene>
<evidence type="ECO:0000313" key="2">
    <source>
        <dbReference type="Proteomes" id="UP000886523"/>
    </source>
</evidence>
<proteinExistence type="predicted"/>
<comment type="caution">
    <text evidence="1">The sequence shown here is derived from an EMBL/GenBank/DDBJ whole genome shotgun (WGS) entry which is preliminary data.</text>
</comment>